<gene>
    <name evidence="1" type="ORF">H4219_004366</name>
</gene>
<evidence type="ECO:0000313" key="2">
    <source>
        <dbReference type="Proteomes" id="UP001150538"/>
    </source>
</evidence>
<accession>A0A9W7ZYI8</accession>
<dbReference type="Gene3D" id="3.40.390.10">
    <property type="entry name" value="Collagenase (Catalytic Domain)"/>
    <property type="match status" value="1"/>
</dbReference>
<dbReference type="InterPro" id="IPR024077">
    <property type="entry name" value="Neurolysin/TOP_dom2"/>
</dbReference>
<organism evidence="1 2">
    <name type="scientific">Mycoemilia scoparia</name>
    <dbReference type="NCBI Taxonomy" id="417184"/>
    <lineage>
        <taxon>Eukaryota</taxon>
        <taxon>Fungi</taxon>
        <taxon>Fungi incertae sedis</taxon>
        <taxon>Zoopagomycota</taxon>
        <taxon>Kickxellomycotina</taxon>
        <taxon>Kickxellomycetes</taxon>
        <taxon>Kickxellales</taxon>
        <taxon>Kickxellaceae</taxon>
        <taxon>Mycoemilia</taxon>
    </lineage>
</organism>
<protein>
    <submittedName>
        <fullName evidence="1">Uncharacterized protein</fullName>
    </submittedName>
</protein>
<comment type="caution">
    <text evidence="1">The sequence shown here is derived from an EMBL/GenBank/DDBJ whole genome shotgun (WGS) entry which is preliminary data.</text>
</comment>
<sequence>MVTRSVVDIMSETNYIEKAISILDFLISSKFDITSDNLPNPKGLLEMFLKIDFDAIALCNVTLKDFEGEYDDYCQWLEKIEGMRSATDILSRIHSSPHARKFFRDLNLEIMNSIYTGRAKKEGLLALKKFVDYAEPFNTDRSNGILKKINVFLKMFDLYNMKFDKVTHIDQYLEFTKDIELAEIRKNLTDAVANGRSIWMRKSAWMELCNLIQYLDYVNLVRDLNIRSIHGLGYGNHFDYILDYHDLPERKSFMGKVDYIITKIRPHYEKLINRIIDRRTEYTQDADKQIVAVNPKIKIWNFGYHYNKFKDRLDFSQAKIVQGERYMLSKVIAKVFDVFASSTGYEICNDDVEHYPVGVNVALKCKVISSNSKKTQMYVYIGLCKRNEEHNYHFKYIHRDTSDDYSIPCIMMDLPLADQDSSADFEDFMIKFDDVLALFQMFGKVAYYAIFQPKFLPRYNTPNLRTMENPHLKLKLFETIFKNIVHEPNILRDIVSPTHALVKLNIESENDEFVQASNQLKDLYKCHNILKSMNCLVGWKFAQFMYSETYCDIIIQDLLNKEYHRLCNNYLQLDYDINENVTPFTENTQHLQLEFLPDSYFKLYANLVYANIYYVLEQTNIDSNDISQKLMRFILKLCYNIGYNIIANGDDSSNGNSGDRCSSRGRRGFKSQIESLLRSEIVIDIYDK</sequence>
<evidence type="ECO:0000313" key="1">
    <source>
        <dbReference type="EMBL" id="KAJ1915350.1"/>
    </source>
</evidence>
<dbReference type="Proteomes" id="UP001150538">
    <property type="component" value="Unassembled WGS sequence"/>
</dbReference>
<name>A0A9W7ZYI8_9FUNG</name>
<reference evidence="1" key="1">
    <citation type="submission" date="2022-07" db="EMBL/GenBank/DDBJ databases">
        <title>Phylogenomic reconstructions and comparative analyses of Kickxellomycotina fungi.</title>
        <authorList>
            <person name="Reynolds N.K."/>
            <person name="Stajich J.E."/>
            <person name="Barry K."/>
            <person name="Grigoriev I.V."/>
            <person name="Crous P."/>
            <person name="Smith M.E."/>
        </authorList>
    </citation>
    <scope>NUCLEOTIDE SEQUENCE</scope>
    <source>
        <strain evidence="1">NBRC 100468</strain>
    </source>
</reference>
<proteinExistence type="predicted"/>
<dbReference type="EMBL" id="JANBPU010000150">
    <property type="protein sequence ID" value="KAJ1915350.1"/>
    <property type="molecule type" value="Genomic_DNA"/>
</dbReference>
<dbReference type="Gene3D" id="1.10.1370.10">
    <property type="entry name" value="Neurolysin, domain 3"/>
    <property type="match status" value="1"/>
</dbReference>
<keyword evidence="2" id="KW-1185">Reference proteome</keyword>
<dbReference type="AlphaFoldDB" id="A0A9W7ZYI8"/>
<dbReference type="InterPro" id="IPR024079">
    <property type="entry name" value="MetalloPept_cat_dom_sf"/>
</dbReference>
<dbReference type="GO" id="GO:0008237">
    <property type="term" value="F:metallopeptidase activity"/>
    <property type="evidence" value="ECO:0007669"/>
    <property type="project" value="InterPro"/>
</dbReference>